<dbReference type="PANTHER" id="PTHR24342">
    <property type="entry name" value="SERINE/THREONINE-PROTEIN KINASE 17"/>
    <property type="match status" value="1"/>
</dbReference>
<dbReference type="GO" id="GO:0005737">
    <property type="term" value="C:cytoplasm"/>
    <property type="evidence" value="ECO:0007669"/>
    <property type="project" value="TreeGrafter"/>
</dbReference>
<dbReference type="Pfam" id="PF00023">
    <property type="entry name" value="Ank"/>
    <property type="match status" value="2"/>
</dbReference>
<dbReference type="InterPro" id="IPR036770">
    <property type="entry name" value="Ankyrin_rpt-contain_sf"/>
</dbReference>
<feature type="repeat" description="ANK" evidence="14">
    <location>
        <begin position="517"/>
        <end position="549"/>
    </location>
</feature>
<dbReference type="SUPFAM" id="SSF52540">
    <property type="entry name" value="P-loop containing nucleoside triphosphate hydrolases"/>
    <property type="match status" value="1"/>
</dbReference>
<feature type="repeat" description="ANK" evidence="14">
    <location>
        <begin position="352"/>
        <end position="384"/>
    </location>
</feature>
<evidence type="ECO:0000256" key="14">
    <source>
        <dbReference type="PROSITE-ProRule" id="PRU00023"/>
    </source>
</evidence>
<comment type="caution">
    <text evidence="17">The sequence shown here is derived from an EMBL/GenBank/DDBJ whole genome shotgun (WGS) entry which is preliminary data.</text>
</comment>
<organism evidence="17 18">
    <name type="scientific">Irena cyanogastra</name>
    <name type="common">Philippine fairy-bluebird</name>
    <dbReference type="NCBI Taxonomy" id="175120"/>
    <lineage>
        <taxon>Eukaryota</taxon>
        <taxon>Metazoa</taxon>
        <taxon>Chordata</taxon>
        <taxon>Craniata</taxon>
        <taxon>Vertebrata</taxon>
        <taxon>Euteleostomi</taxon>
        <taxon>Archelosauria</taxon>
        <taxon>Archosauria</taxon>
        <taxon>Dinosauria</taxon>
        <taxon>Saurischia</taxon>
        <taxon>Theropoda</taxon>
        <taxon>Coelurosauria</taxon>
        <taxon>Aves</taxon>
        <taxon>Neognathae</taxon>
        <taxon>Neoaves</taxon>
        <taxon>Telluraves</taxon>
        <taxon>Australaves</taxon>
        <taxon>Passeriformes</taxon>
        <taxon>Corvoidea</taxon>
        <taxon>Irenidae</taxon>
        <taxon>Irena</taxon>
    </lineage>
</organism>
<dbReference type="InterPro" id="IPR020676">
    <property type="entry name" value="DAPK1_cat"/>
</dbReference>
<gene>
    <name evidence="17" type="primary">Dapk1</name>
    <name evidence="17" type="ORF">IRECYA_R14417</name>
</gene>
<dbReference type="SUPFAM" id="SSF56112">
    <property type="entry name" value="Protein kinase-like (PK-like)"/>
    <property type="match status" value="1"/>
</dbReference>
<dbReference type="Gene3D" id="1.25.40.20">
    <property type="entry name" value="Ankyrin repeat-containing domain"/>
    <property type="match status" value="4"/>
</dbReference>
<evidence type="ECO:0000256" key="9">
    <source>
        <dbReference type="ARBA" id="ARBA00022777"/>
    </source>
</evidence>
<dbReference type="AlphaFoldDB" id="A0A7K9QUM3"/>
<evidence type="ECO:0000259" key="16">
    <source>
        <dbReference type="PROSITE" id="PS51424"/>
    </source>
</evidence>
<keyword evidence="9 17" id="KW-0418">Kinase</keyword>
<comment type="similarity">
    <text evidence="13">Belongs to the protein kinase superfamily. CAMK Ser/Thr protein kinase family. DAP kinase subfamily.</text>
</comment>
<dbReference type="PROSITE" id="PS00108">
    <property type="entry name" value="PROTEIN_KINASE_ST"/>
    <property type="match status" value="1"/>
</dbReference>
<dbReference type="PROSITE" id="PS50011">
    <property type="entry name" value="PROTEIN_KINASE_DOM"/>
    <property type="match status" value="1"/>
</dbReference>
<protein>
    <recommendedName>
        <fullName evidence="2">non-specific serine/threonine protein kinase</fullName>
        <ecNumber evidence="2">2.7.11.1</ecNumber>
    </recommendedName>
</protein>
<dbReference type="EMBL" id="VWZV01011482">
    <property type="protein sequence ID" value="NXI15312.1"/>
    <property type="molecule type" value="Genomic_DNA"/>
</dbReference>
<feature type="domain" description="Protein kinase" evidence="15">
    <location>
        <begin position="1"/>
        <end position="255"/>
    </location>
</feature>
<evidence type="ECO:0000256" key="2">
    <source>
        <dbReference type="ARBA" id="ARBA00012513"/>
    </source>
</evidence>
<evidence type="ECO:0000256" key="6">
    <source>
        <dbReference type="ARBA" id="ARBA00022703"/>
    </source>
</evidence>
<evidence type="ECO:0000259" key="15">
    <source>
        <dbReference type="PROSITE" id="PS50011"/>
    </source>
</evidence>
<dbReference type="CDD" id="cd14194">
    <property type="entry name" value="STKc_DAPK1"/>
    <property type="match status" value="1"/>
</dbReference>
<dbReference type="Gene3D" id="3.30.200.20">
    <property type="entry name" value="Phosphorylase Kinase, domain 1"/>
    <property type="match status" value="1"/>
</dbReference>
<dbReference type="SMART" id="SM00248">
    <property type="entry name" value="ANK"/>
    <property type="match status" value="9"/>
</dbReference>
<evidence type="ECO:0000256" key="4">
    <source>
        <dbReference type="ARBA" id="ARBA00022553"/>
    </source>
</evidence>
<dbReference type="FunFam" id="1.25.40.20:FF:000056">
    <property type="entry name" value="Death associated protein kinase 1"/>
    <property type="match status" value="1"/>
</dbReference>
<keyword evidence="3" id="KW-0723">Serine/threonine-protein kinase</keyword>
<dbReference type="FunFam" id="1.25.40.20:FF:000086">
    <property type="entry name" value="Death associated protein kinase 1"/>
    <property type="match status" value="1"/>
</dbReference>
<comment type="cofactor">
    <cofactor evidence="1">
        <name>Mg(2+)</name>
        <dbReference type="ChEBI" id="CHEBI:18420"/>
    </cofactor>
</comment>
<dbReference type="SUPFAM" id="SSF48403">
    <property type="entry name" value="Ankyrin repeat"/>
    <property type="match status" value="1"/>
</dbReference>
<dbReference type="GO" id="GO:0035556">
    <property type="term" value="P:intracellular signal transduction"/>
    <property type="evidence" value="ECO:0007669"/>
    <property type="project" value="TreeGrafter"/>
</dbReference>
<evidence type="ECO:0000256" key="11">
    <source>
        <dbReference type="ARBA" id="ARBA00047899"/>
    </source>
</evidence>
<accession>A0A7K9QUM3</accession>
<dbReference type="GO" id="GO:0043065">
    <property type="term" value="P:positive regulation of apoptotic process"/>
    <property type="evidence" value="ECO:0007669"/>
    <property type="project" value="TreeGrafter"/>
</dbReference>
<feature type="repeat" description="ANK" evidence="14">
    <location>
        <begin position="451"/>
        <end position="483"/>
    </location>
</feature>
<proteinExistence type="inferred from homology"/>
<dbReference type="InterPro" id="IPR011009">
    <property type="entry name" value="Kinase-like_dom_sf"/>
</dbReference>
<dbReference type="PROSITE" id="PS50297">
    <property type="entry name" value="ANK_REP_REGION"/>
    <property type="match status" value="7"/>
</dbReference>
<dbReference type="PANTHER" id="PTHR24342:SF17">
    <property type="entry name" value="DEATH-ASSOCIATED PROTEIN KINASE 1"/>
    <property type="match status" value="1"/>
</dbReference>
<keyword evidence="6" id="KW-0053">Apoptosis</keyword>
<dbReference type="Gene3D" id="1.10.510.10">
    <property type="entry name" value="Transferase(Phosphotransferase) domain 1"/>
    <property type="match status" value="1"/>
</dbReference>
<dbReference type="FunFam" id="1.10.510.10:FF:000250">
    <property type="entry name" value="Death-associated protein kinase 3"/>
    <property type="match status" value="1"/>
</dbReference>
<keyword evidence="5" id="KW-0808">Transferase</keyword>
<dbReference type="InterPro" id="IPR002110">
    <property type="entry name" value="Ankyrin_rpt"/>
</dbReference>
<dbReference type="Pfam" id="PF12796">
    <property type="entry name" value="Ank_2"/>
    <property type="match status" value="2"/>
</dbReference>
<dbReference type="InterPro" id="IPR020859">
    <property type="entry name" value="ROC"/>
</dbReference>
<dbReference type="Pfam" id="PF00069">
    <property type="entry name" value="Pkinase"/>
    <property type="match status" value="1"/>
</dbReference>
<keyword evidence="4" id="KW-0597">Phosphoprotein</keyword>
<dbReference type="InterPro" id="IPR027417">
    <property type="entry name" value="P-loop_NTPase"/>
</dbReference>
<evidence type="ECO:0000313" key="18">
    <source>
        <dbReference type="Proteomes" id="UP000530962"/>
    </source>
</evidence>
<evidence type="ECO:0000256" key="8">
    <source>
        <dbReference type="ARBA" id="ARBA00022741"/>
    </source>
</evidence>
<evidence type="ECO:0000256" key="13">
    <source>
        <dbReference type="ARBA" id="ARBA00060827"/>
    </source>
</evidence>
<dbReference type="PRINTS" id="PR01415">
    <property type="entry name" value="ANKYRIN"/>
</dbReference>
<feature type="repeat" description="ANK" evidence="14">
    <location>
        <begin position="418"/>
        <end position="450"/>
    </location>
</feature>
<dbReference type="InterPro" id="IPR000719">
    <property type="entry name" value="Prot_kinase_dom"/>
</dbReference>
<reference evidence="17 18" key="1">
    <citation type="submission" date="2019-09" db="EMBL/GenBank/DDBJ databases">
        <title>Bird 10,000 Genomes (B10K) Project - Family phase.</title>
        <authorList>
            <person name="Zhang G."/>
        </authorList>
    </citation>
    <scope>NUCLEOTIDE SEQUENCE [LARGE SCALE GENOMIC DNA]</scope>
    <source>
        <strain evidence="17">B10K-DU-001-26</strain>
        <tissue evidence="17">Muscle</tissue>
    </source>
</reference>
<dbReference type="GO" id="GO:0005525">
    <property type="term" value="F:GTP binding"/>
    <property type="evidence" value="ECO:0007669"/>
    <property type="project" value="UniProtKB-KW"/>
</dbReference>
<evidence type="ECO:0000256" key="12">
    <source>
        <dbReference type="ARBA" id="ARBA00048679"/>
    </source>
</evidence>
<feature type="domain" description="Roc" evidence="16">
    <location>
        <begin position="655"/>
        <end position="929"/>
    </location>
</feature>
<keyword evidence="8" id="KW-0547">Nucleotide-binding</keyword>
<feature type="repeat" description="ANK" evidence="14">
    <location>
        <begin position="484"/>
        <end position="516"/>
    </location>
</feature>
<evidence type="ECO:0000256" key="3">
    <source>
        <dbReference type="ARBA" id="ARBA00022527"/>
    </source>
</evidence>
<dbReference type="InterPro" id="IPR008271">
    <property type="entry name" value="Ser/Thr_kinase_AS"/>
</dbReference>
<name>A0A7K9QUM3_IRECY</name>
<feature type="repeat" description="ANK" evidence="14">
    <location>
        <begin position="550"/>
        <end position="582"/>
    </location>
</feature>
<evidence type="ECO:0000256" key="7">
    <source>
        <dbReference type="ARBA" id="ARBA00022737"/>
    </source>
</evidence>
<comment type="catalytic activity">
    <reaction evidence="12">
        <text>L-seryl-[protein] + ATP = O-phospho-L-seryl-[protein] + ADP + H(+)</text>
        <dbReference type="Rhea" id="RHEA:17989"/>
        <dbReference type="Rhea" id="RHEA-COMP:9863"/>
        <dbReference type="Rhea" id="RHEA-COMP:11604"/>
        <dbReference type="ChEBI" id="CHEBI:15378"/>
        <dbReference type="ChEBI" id="CHEBI:29999"/>
        <dbReference type="ChEBI" id="CHEBI:30616"/>
        <dbReference type="ChEBI" id="CHEBI:83421"/>
        <dbReference type="ChEBI" id="CHEBI:456216"/>
        <dbReference type="EC" id="2.7.11.1"/>
    </reaction>
</comment>
<dbReference type="EC" id="2.7.11.1" evidence="2"/>
<evidence type="ECO:0000256" key="10">
    <source>
        <dbReference type="ARBA" id="ARBA00022840"/>
    </source>
</evidence>
<dbReference type="GO" id="GO:0005634">
    <property type="term" value="C:nucleus"/>
    <property type="evidence" value="ECO:0007669"/>
    <property type="project" value="TreeGrafter"/>
</dbReference>
<dbReference type="Gene3D" id="3.40.50.300">
    <property type="entry name" value="P-loop containing nucleotide triphosphate hydrolases"/>
    <property type="match status" value="1"/>
</dbReference>
<feature type="non-terminal residue" evidence="17">
    <location>
        <position position="1"/>
    </location>
</feature>
<sequence>SGQFALVKKCREKSTGQQFAAKFIKKRRTKSSRRGVSREDIEREVGILKEIRHPNVITLHDVYENKTDVILILELVAGGELFDFLAEKESLTEEEATEFLKQILNGVQYLHSLQIAHFDLKPENIMLLDRNVPKPRIKIIDFGLAHKIDFGNEFKNIFGTPEFVAPEIVNYEPLGLEADMWSIGVITYILLSGASPFLGETKQETLANVSAVNYEFEEEFFSNTSALAKDFIRRLLVKDPKKRMTIQDSLLHPWIKSWGISSFLCINMIKLQKFCKVLFKHAIFPMSLLCNSMLIFFLKANYFSSFTFNCKDEEDSFVMKAIIHAINDDNVPGLQHLLGSLTNYDVNQPNKHGTPPLLIAAGCGNIQMLQLLLKRGSRIDVQDKAGSNAIYWASRHGHVETLKFLNDNKCPLDIKDKSGETALHVAARYGHVDVVQFLCSIGSNPNFQDKEEETPLHCAAWHGYYSVAKALCEAGCNVNIKNKEGETPLLTASARGYHDIVECLAEHRADLHATDKDGHIALHLAVRRCQIEVVKTLISQGCFVDFQDRHGNTPLHVACKDGNVPIVMALCEASCSLDVTNKYGRTPLHLAANNGILDVVRFLCLTGANVEALTSDGKTAEDLARSEQHEHVASLLARLKKDTHRGIFIQQLRHTQNPQPRIKLKLFGYSGTGKTTLVESLKCGLIRSFFRRRRPRLSSTNSSRFPPSPLSPKPSVSVSITNLYPGCENVSVRSRSMMFEPGLTKGVLETFVSPAHHSHFSSDDQSTKAIDIQNAWLHGVGDFSIWEFSGNPVYFCCYDYFAANDHTAIHIVLFSLEEPYEIQLNQVTFWLNFLKSLVPVEEPIAFGGKLKSPLRVVLVATHADIVNLPRPVGGEFWYEKDISLLKEIRNRFGNDLQISEKLFVLDAGASGSKDMKLLRNHLQEIRSQIISVSSV</sequence>
<dbReference type="PROSITE" id="PS51424">
    <property type="entry name" value="ROC"/>
    <property type="match status" value="1"/>
</dbReference>
<evidence type="ECO:0000256" key="1">
    <source>
        <dbReference type="ARBA" id="ARBA00001946"/>
    </source>
</evidence>
<comment type="catalytic activity">
    <reaction evidence="11">
        <text>L-threonyl-[protein] + ATP = O-phospho-L-threonyl-[protein] + ADP + H(+)</text>
        <dbReference type="Rhea" id="RHEA:46608"/>
        <dbReference type="Rhea" id="RHEA-COMP:11060"/>
        <dbReference type="Rhea" id="RHEA-COMP:11605"/>
        <dbReference type="ChEBI" id="CHEBI:15378"/>
        <dbReference type="ChEBI" id="CHEBI:30013"/>
        <dbReference type="ChEBI" id="CHEBI:30616"/>
        <dbReference type="ChEBI" id="CHEBI:61977"/>
        <dbReference type="ChEBI" id="CHEBI:456216"/>
        <dbReference type="EC" id="2.7.11.1"/>
    </reaction>
</comment>
<keyword evidence="10" id="KW-0067">ATP-binding</keyword>
<dbReference type="FunFam" id="3.30.200.20:FF:000110">
    <property type="entry name" value="Death-associated kinase 3, isoform CRA_a"/>
    <property type="match status" value="1"/>
</dbReference>
<dbReference type="GO" id="GO:0004674">
    <property type="term" value="F:protein serine/threonine kinase activity"/>
    <property type="evidence" value="ECO:0007669"/>
    <property type="project" value="UniProtKB-KW"/>
</dbReference>
<keyword evidence="14" id="KW-0040">ANK repeat</keyword>
<feature type="non-terminal residue" evidence="17">
    <location>
        <position position="935"/>
    </location>
</feature>
<feature type="repeat" description="ANK" evidence="14">
    <location>
        <begin position="583"/>
        <end position="615"/>
    </location>
</feature>
<dbReference type="PROSITE" id="PS50088">
    <property type="entry name" value="ANK_REPEAT"/>
    <property type="match status" value="7"/>
</dbReference>
<dbReference type="SMART" id="SM00220">
    <property type="entry name" value="S_TKc"/>
    <property type="match status" value="1"/>
</dbReference>
<dbReference type="GO" id="GO:0005524">
    <property type="term" value="F:ATP binding"/>
    <property type="evidence" value="ECO:0007669"/>
    <property type="project" value="UniProtKB-KW"/>
</dbReference>
<evidence type="ECO:0000256" key="5">
    <source>
        <dbReference type="ARBA" id="ARBA00022679"/>
    </source>
</evidence>
<dbReference type="GO" id="GO:0006915">
    <property type="term" value="P:apoptotic process"/>
    <property type="evidence" value="ECO:0007669"/>
    <property type="project" value="UniProtKB-KW"/>
</dbReference>
<dbReference type="Proteomes" id="UP000530962">
    <property type="component" value="Unassembled WGS sequence"/>
</dbReference>
<keyword evidence="7" id="KW-0677">Repeat</keyword>
<evidence type="ECO:0000313" key="17">
    <source>
        <dbReference type="EMBL" id="NXI15312.1"/>
    </source>
</evidence>
<keyword evidence="18" id="KW-1185">Reference proteome</keyword>